<comment type="subcellular location">
    <subcellularLocation>
        <location evidence="1">Membrane</location>
    </subcellularLocation>
</comment>
<name>A0ABP9YNB9_9FUNG</name>
<dbReference type="InterPro" id="IPR000612">
    <property type="entry name" value="PMP3"/>
</dbReference>
<keyword evidence="4 6" id="KW-1133">Transmembrane helix</keyword>
<gene>
    <name evidence="7" type="ORF">MFLAVUS_001737</name>
</gene>
<evidence type="ECO:0000313" key="8">
    <source>
        <dbReference type="Proteomes" id="UP001473302"/>
    </source>
</evidence>
<organism evidence="7 8">
    <name type="scientific">Mucor flavus</name>
    <dbReference type="NCBI Taxonomy" id="439312"/>
    <lineage>
        <taxon>Eukaryota</taxon>
        <taxon>Fungi</taxon>
        <taxon>Fungi incertae sedis</taxon>
        <taxon>Mucoromycota</taxon>
        <taxon>Mucoromycotina</taxon>
        <taxon>Mucoromycetes</taxon>
        <taxon>Mucorales</taxon>
        <taxon>Mucorineae</taxon>
        <taxon>Mucoraceae</taxon>
        <taxon>Mucor</taxon>
    </lineage>
</organism>
<keyword evidence="5 6" id="KW-0472">Membrane</keyword>
<dbReference type="PANTHER" id="PTHR21659">
    <property type="entry name" value="HYDROPHOBIC PROTEIN RCI2 LOW TEMPERATURE AND SALT RESPONSIVE PROTEIN LTI6 -RELATED"/>
    <property type="match status" value="1"/>
</dbReference>
<evidence type="ECO:0000256" key="1">
    <source>
        <dbReference type="ARBA" id="ARBA00004370"/>
    </source>
</evidence>
<dbReference type="PANTHER" id="PTHR21659:SF42">
    <property type="entry name" value="UPF0057 MEMBRANE PROTEIN ZK632.10-RELATED"/>
    <property type="match status" value="1"/>
</dbReference>
<keyword evidence="3 6" id="KW-0812">Transmembrane</keyword>
<proteinExistence type="inferred from homology"/>
<evidence type="ECO:0000256" key="5">
    <source>
        <dbReference type="ARBA" id="ARBA00023136"/>
    </source>
</evidence>
<reference evidence="7 8" key="1">
    <citation type="submission" date="2024-04" db="EMBL/GenBank/DDBJ databases">
        <title>genome sequences of Mucor flavus KT1a and Helicostylum pulchrum KT1b strains isolated from the surface of a dry-aged beef.</title>
        <authorList>
            <person name="Toyotome T."/>
            <person name="Hosono M."/>
            <person name="Torimaru M."/>
            <person name="Fukuda K."/>
            <person name="Mikami N."/>
        </authorList>
    </citation>
    <scope>NUCLEOTIDE SEQUENCE [LARGE SCALE GENOMIC DNA]</scope>
    <source>
        <strain evidence="7 8">KT1a</strain>
    </source>
</reference>
<comment type="caution">
    <text evidence="7">The sequence shown here is derived from an EMBL/GenBank/DDBJ whole genome shotgun (WGS) entry which is preliminary data.</text>
</comment>
<evidence type="ECO:0000256" key="2">
    <source>
        <dbReference type="ARBA" id="ARBA00009530"/>
    </source>
</evidence>
<protein>
    <recommendedName>
        <fullName evidence="9">Plasma membrane proteolipid 3</fullName>
    </recommendedName>
</protein>
<dbReference type="Proteomes" id="UP001473302">
    <property type="component" value="Unassembled WGS sequence"/>
</dbReference>
<dbReference type="Pfam" id="PF01679">
    <property type="entry name" value="Pmp3"/>
    <property type="match status" value="1"/>
</dbReference>
<evidence type="ECO:0000256" key="6">
    <source>
        <dbReference type="SAM" id="Phobius"/>
    </source>
</evidence>
<accession>A0ABP9YNB9</accession>
<evidence type="ECO:0000256" key="3">
    <source>
        <dbReference type="ARBA" id="ARBA00022692"/>
    </source>
</evidence>
<evidence type="ECO:0008006" key="9">
    <source>
        <dbReference type="Google" id="ProtNLM"/>
    </source>
</evidence>
<dbReference type="EMBL" id="BAABUK010000003">
    <property type="protein sequence ID" value="GAA5808347.1"/>
    <property type="molecule type" value="Genomic_DNA"/>
</dbReference>
<evidence type="ECO:0000256" key="4">
    <source>
        <dbReference type="ARBA" id="ARBA00022989"/>
    </source>
</evidence>
<comment type="similarity">
    <text evidence="2">Belongs to the UPF0057 (PMP3) family.</text>
</comment>
<evidence type="ECO:0000313" key="7">
    <source>
        <dbReference type="EMBL" id="GAA5808347.1"/>
    </source>
</evidence>
<keyword evidence="8" id="KW-1185">Reference proteome</keyword>
<sequence length="56" mass="6328">MIGCGADFWINLCLTLLGYIPGHIHAFYVLIREREEKAIEQRTIHQGQTYGAVPPS</sequence>
<feature type="transmembrane region" description="Helical" evidence="6">
    <location>
        <begin position="6"/>
        <end position="31"/>
    </location>
</feature>